<reference evidence="1 2" key="1">
    <citation type="journal article" date="2024" name="IMA Fungus">
        <title>IMA Genome - F19 : A genome assembly and annotation guide to empower mycologists, including annotated draft genome sequences of Ceratocystis pirilliformis, Diaporthe australafricana, Fusarium ophioides, Paecilomyces lecythidis, and Sporothrix stenoceras.</title>
        <authorList>
            <person name="Aylward J."/>
            <person name="Wilson A.M."/>
            <person name="Visagie C.M."/>
            <person name="Spraker J."/>
            <person name="Barnes I."/>
            <person name="Buitendag C."/>
            <person name="Ceriani C."/>
            <person name="Del Mar Angel L."/>
            <person name="du Plessis D."/>
            <person name="Fuchs T."/>
            <person name="Gasser K."/>
            <person name="Kramer D."/>
            <person name="Li W."/>
            <person name="Munsamy K."/>
            <person name="Piso A."/>
            <person name="Price J.L."/>
            <person name="Sonnekus B."/>
            <person name="Thomas C."/>
            <person name="van der Nest A."/>
            <person name="van Dijk A."/>
            <person name="van Heerden A."/>
            <person name="van Vuuren N."/>
            <person name="Yilmaz N."/>
            <person name="Duong T.A."/>
            <person name="van der Merwe N.A."/>
            <person name="Wingfield M.J."/>
            <person name="Wingfield B.D."/>
        </authorList>
    </citation>
    <scope>NUCLEOTIDE SEQUENCE [LARGE SCALE GENOMIC DNA]</scope>
    <source>
        <strain evidence="1 2">CMW 18167</strain>
    </source>
</reference>
<dbReference type="Proteomes" id="UP001583193">
    <property type="component" value="Unassembled WGS sequence"/>
</dbReference>
<proteinExistence type="predicted"/>
<accession>A0ABR3XCQ9</accession>
<comment type="caution">
    <text evidence="1">The sequence shown here is derived from an EMBL/GenBank/DDBJ whole genome shotgun (WGS) entry which is preliminary data.</text>
</comment>
<evidence type="ECO:0000313" key="1">
    <source>
        <dbReference type="EMBL" id="KAL1873745.1"/>
    </source>
</evidence>
<organism evidence="1 2">
    <name type="scientific">Paecilomyces lecythidis</name>
    <dbReference type="NCBI Taxonomy" id="3004212"/>
    <lineage>
        <taxon>Eukaryota</taxon>
        <taxon>Fungi</taxon>
        <taxon>Dikarya</taxon>
        <taxon>Ascomycota</taxon>
        <taxon>Pezizomycotina</taxon>
        <taxon>Eurotiomycetes</taxon>
        <taxon>Eurotiomycetidae</taxon>
        <taxon>Eurotiales</taxon>
        <taxon>Thermoascaceae</taxon>
        <taxon>Paecilomyces</taxon>
    </lineage>
</organism>
<dbReference type="Pfam" id="PF21858">
    <property type="entry name" value="DUF6914"/>
    <property type="match status" value="1"/>
</dbReference>
<evidence type="ECO:0000313" key="2">
    <source>
        <dbReference type="Proteomes" id="UP001583193"/>
    </source>
</evidence>
<gene>
    <name evidence="1" type="ORF">Plec18167_006263</name>
</gene>
<protein>
    <submittedName>
        <fullName evidence="1">Uncharacterized protein</fullName>
    </submittedName>
</protein>
<dbReference type="InterPro" id="IPR054208">
    <property type="entry name" value="DUF6914"/>
</dbReference>
<name>A0ABR3XCQ9_9EURO</name>
<sequence>MNSGDINLDPNGLYILLSDIGAEFRFHWGLYLAKESAYGTIFHVINGPHTGNKWEYQTKSSNRIPYSLNLLLAIKIAVIDPVLHDALAERLAQVPVRDSGRYGPVSCRVWLKEALEELDNEGYIALKAPVSQIEEDAINDAEDNRARRRRTVIKSPLSRA</sequence>
<keyword evidence="2" id="KW-1185">Reference proteome</keyword>
<dbReference type="EMBL" id="JAVDPF010000021">
    <property type="protein sequence ID" value="KAL1873745.1"/>
    <property type="molecule type" value="Genomic_DNA"/>
</dbReference>